<reference evidence="5 6" key="1">
    <citation type="submission" date="2021-01" db="EMBL/GenBank/DDBJ databases">
        <title>Sequencing the genomes of 1000 actinobacteria strains.</title>
        <authorList>
            <person name="Klenk H.-P."/>
        </authorList>
    </citation>
    <scope>NUCLEOTIDE SEQUENCE [LARGE SCALE GENOMIC DNA]</scope>
    <source>
        <strain evidence="5 6">DSM 18662</strain>
    </source>
</reference>
<evidence type="ECO:0000256" key="4">
    <source>
        <dbReference type="ARBA" id="ARBA00022825"/>
    </source>
</evidence>
<evidence type="ECO:0000256" key="1">
    <source>
        <dbReference type="ARBA" id="ARBA00006534"/>
    </source>
</evidence>
<keyword evidence="2" id="KW-0645">Protease</keyword>
<dbReference type="GO" id="GO:0016805">
    <property type="term" value="F:dipeptidase activity"/>
    <property type="evidence" value="ECO:0007669"/>
    <property type="project" value="UniProtKB-KW"/>
</dbReference>
<evidence type="ECO:0000256" key="2">
    <source>
        <dbReference type="ARBA" id="ARBA00022670"/>
    </source>
</evidence>
<accession>A0ABS2RIK4</accession>
<proteinExistence type="inferred from homology"/>
<keyword evidence="5" id="KW-0224">Dipeptidase</keyword>
<dbReference type="PANTHER" id="PTHR20842:SF0">
    <property type="entry name" value="ALPHA-ASPARTYL DIPEPTIDASE"/>
    <property type="match status" value="1"/>
</dbReference>
<dbReference type="RefSeq" id="WP_204916656.1">
    <property type="nucleotide sequence ID" value="NZ_BAAAQP010000011.1"/>
</dbReference>
<dbReference type="SUPFAM" id="SSF52317">
    <property type="entry name" value="Class I glutamine amidotransferase-like"/>
    <property type="match status" value="1"/>
</dbReference>
<keyword evidence="3 5" id="KW-0378">Hydrolase</keyword>
<dbReference type="InterPro" id="IPR005320">
    <property type="entry name" value="Peptidase_S51"/>
</dbReference>
<dbReference type="PANTHER" id="PTHR20842">
    <property type="entry name" value="PROTEASE S51 ALPHA-ASPARTYL DIPEPTIDASE"/>
    <property type="match status" value="1"/>
</dbReference>
<dbReference type="InterPro" id="IPR029062">
    <property type="entry name" value="Class_I_gatase-like"/>
</dbReference>
<evidence type="ECO:0000313" key="5">
    <source>
        <dbReference type="EMBL" id="MBM7798046.1"/>
    </source>
</evidence>
<comment type="similarity">
    <text evidence="1">Belongs to the peptidase S51 family.</text>
</comment>
<evidence type="ECO:0000256" key="3">
    <source>
        <dbReference type="ARBA" id="ARBA00022801"/>
    </source>
</evidence>
<evidence type="ECO:0000313" key="6">
    <source>
        <dbReference type="Proteomes" id="UP000704762"/>
    </source>
</evidence>
<organism evidence="5 6">
    <name type="scientific">Microlunatus panaciterrae</name>
    <dbReference type="NCBI Taxonomy" id="400768"/>
    <lineage>
        <taxon>Bacteria</taxon>
        <taxon>Bacillati</taxon>
        <taxon>Actinomycetota</taxon>
        <taxon>Actinomycetes</taxon>
        <taxon>Propionibacteriales</taxon>
        <taxon>Propionibacteriaceae</taxon>
        <taxon>Microlunatus</taxon>
    </lineage>
</organism>
<dbReference type="Gene3D" id="3.40.50.880">
    <property type="match status" value="1"/>
</dbReference>
<dbReference type="EMBL" id="JAFBCF010000001">
    <property type="protein sequence ID" value="MBM7798046.1"/>
    <property type="molecule type" value="Genomic_DNA"/>
</dbReference>
<keyword evidence="6" id="KW-1185">Reference proteome</keyword>
<dbReference type="Pfam" id="PF03575">
    <property type="entry name" value="Peptidase_S51"/>
    <property type="match status" value="1"/>
</dbReference>
<keyword evidence="4" id="KW-0720">Serine protease</keyword>
<gene>
    <name evidence="5" type="ORF">JOE57_000967</name>
</gene>
<sequence>MPGTLYLTGGGSPDDEALVWNEMLRRDPRILYWPFALSGRMLEGAEAWLRDQLARRSSGADLVTWPSLESHSVDELTTFDLLFVGGGNTFGLLDHLDRHDFVEAVRRFVEDGGSYYGGSAGAILACDSIAIAEMHDTNDVGLTRLDGLGLLPGPALLPHYGPQHETAAQAWCRSHGGRVLGVPERSGIVVTDKDVRVVGREEVWILDGLQAQSCQPGDRLSL</sequence>
<comment type="caution">
    <text evidence="5">The sequence shown here is derived from an EMBL/GenBank/DDBJ whole genome shotgun (WGS) entry which is preliminary data.</text>
</comment>
<protein>
    <submittedName>
        <fullName evidence="5">Dipeptidase E</fullName>
        <ecNumber evidence="5">3.4.13.21</ecNumber>
    </submittedName>
</protein>
<name>A0ABS2RIK4_9ACTN</name>
<dbReference type="Proteomes" id="UP000704762">
    <property type="component" value="Unassembled WGS sequence"/>
</dbReference>
<dbReference type="EC" id="3.4.13.21" evidence="5"/>